<dbReference type="AlphaFoldDB" id="A0A8J7U1Q5"/>
<reference evidence="1" key="1">
    <citation type="submission" date="2021-03" db="EMBL/GenBank/DDBJ databases">
        <authorList>
            <person name="Wang G."/>
        </authorList>
    </citation>
    <scope>NUCLEOTIDE SEQUENCE</scope>
    <source>
        <strain evidence="1">KCTC 12899</strain>
    </source>
</reference>
<sequence length="228" mass="25348">MTLIAEKTKVLARIRHIAIEEGSEQRLADAAGCLARCYLKDNPLMACSGLEVEEFEPIAAYLIGAALENGIAIFAVDETRNRVVGVSLAEDYAHCDPIRDMQELDPLFHPLLNLFGLMDERLKAEEDVAEGQWLYHAFLNVESKDIEGVGVAAGISAQLCEATFAAARKQGFQFCVGHTTNLFSQRLYRKMGFEPRVEIPYHDYAFNGERVYADVKWHHSAVLGVASL</sequence>
<dbReference type="EMBL" id="JAFREP010000006">
    <property type="protein sequence ID" value="MBO1318453.1"/>
    <property type="molecule type" value="Genomic_DNA"/>
</dbReference>
<dbReference type="Proteomes" id="UP000664417">
    <property type="component" value="Unassembled WGS sequence"/>
</dbReference>
<name>A0A8J7U1Q5_9BACT</name>
<proteinExistence type="predicted"/>
<evidence type="ECO:0008006" key="3">
    <source>
        <dbReference type="Google" id="ProtNLM"/>
    </source>
</evidence>
<gene>
    <name evidence="1" type="ORF">J3U88_08295</name>
</gene>
<dbReference type="RefSeq" id="WP_207858231.1">
    <property type="nucleotide sequence ID" value="NZ_JAFREP010000006.1"/>
</dbReference>
<keyword evidence="2" id="KW-1185">Reference proteome</keyword>
<accession>A0A8J7U1Q5</accession>
<evidence type="ECO:0000313" key="2">
    <source>
        <dbReference type="Proteomes" id="UP000664417"/>
    </source>
</evidence>
<dbReference type="Gene3D" id="3.40.630.30">
    <property type="match status" value="1"/>
</dbReference>
<comment type="caution">
    <text evidence="1">The sequence shown here is derived from an EMBL/GenBank/DDBJ whole genome shotgun (WGS) entry which is preliminary data.</text>
</comment>
<dbReference type="InterPro" id="IPR016181">
    <property type="entry name" value="Acyl_CoA_acyltransferase"/>
</dbReference>
<dbReference type="SUPFAM" id="SSF55729">
    <property type="entry name" value="Acyl-CoA N-acyltransferases (Nat)"/>
    <property type="match status" value="1"/>
</dbReference>
<evidence type="ECO:0000313" key="1">
    <source>
        <dbReference type="EMBL" id="MBO1318453.1"/>
    </source>
</evidence>
<organism evidence="1 2">
    <name type="scientific">Acanthopleuribacter pedis</name>
    <dbReference type="NCBI Taxonomy" id="442870"/>
    <lineage>
        <taxon>Bacteria</taxon>
        <taxon>Pseudomonadati</taxon>
        <taxon>Acidobacteriota</taxon>
        <taxon>Holophagae</taxon>
        <taxon>Acanthopleuribacterales</taxon>
        <taxon>Acanthopleuribacteraceae</taxon>
        <taxon>Acanthopleuribacter</taxon>
    </lineage>
</organism>
<protein>
    <recommendedName>
        <fullName evidence="3">N-acetyltransferase domain-containing protein</fullName>
    </recommendedName>
</protein>